<dbReference type="STRING" id="1842727.RD110_06205"/>
<name>A0A1P8K3B8_9BURK</name>
<evidence type="ECO:0000259" key="5">
    <source>
        <dbReference type="Pfam" id="PF01625"/>
    </source>
</evidence>
<comment type="function">
    <text evidence="4">Has an important function as a repair enzyme for proteins that have been inactivated by oxidation. Catalyzes the reversible oxidation-reduction of methionine sulfoxide in proteins to methionine.</text>
</comment>
<dbReference type="AlphaFoldDB" id="A0A1P8K3B8"/>
<dbReference type="EMBL" id="CP019236">
    <property type="protein sequence ID" value="APW40505.1"/>
    <property type="molecule type" value="Genomic_DNA"/>
</dbReference>
<evidence type="ECO:0000313" key="7">
    <source>
        <dbReference type="Proteomes" id="UP000186609"/>
    </source>
</evidence>
<dbReference type="GO" id="GO:0008113">
    <property type="term" value="F:peptide-methionine (S)-S-oxide reductase activity"/>
    <property type="evidence" value="ECO:0007669"/>
    <property type="project" value="UniProtKB-UniRule"/>
</dbReference>
<dbReference type="EC" id="1.8.4.11" evidence="4"/>
<feature type="domain" description="Peptide methionine sulphoxide reductase MsrA" evidence="5">
    <location>
        <begin position="50"/>
        <end position="202"/>
    </location>
</feature>
<dbReference type="PANTHER" id="PTHR43774">
    <property type="entry name" value="PEPTIDE METHIONINE SULFOXIDE REDUCTASE"/>
    <property type="match status" value="1"/>
</dbReference>
<dbReference type="PANTHER" id="PTHR43774:SF1">
    <property type="entry name" value="PEPTIDE METHIONINE SULFOXIDE REDUCTASE MSRA 2"/>
    <property type="match status" value="1"/>
</dbReference>
<comment type="similarity">
    <text evidence="4">Belongs to the MsrA Met sulfoxide reductase family.</text>
</comment>
<sequence length="233" mass="24836">MSRRGWLGGFYAVAAGIVAWRVLPAFAGESAVVIPTPAEDLAAGGATTTTAVFAGGCFWGVQAVFQHVKGVRNAVSGYAGGAAATASYEQVGSGRTGHAEAVQISYDPAEISYGQLLQIYFSVAHDPTQLNRQGPDSGTQYRSTIFPANAEQMRVAKNYIAQLDKARVFGAKIATTVEPGAKFYAAEAYHQDFLVRHPSHPYIVINDKPKVENLQRVFADRFRAQPVLVGAGA</sequence>
<dbReference type="Pfam" id="PF01625">
    <property type="entry name" value="PMSR"/>
    <property type="match status" value="1"/>
</dbReference>
<dbReference type="NCBIfam" id="TIGR00401">
    <property type="entry name" value="msrA"/>
    <property type="match status" value="1"/>
</dbReference>
<comment type="catalytic activity">
    <reaction evidence="3 4">
        <text>[thioredoxin]-disulfide + L-methionine + H2O = L-methionine (S)-S-oxide + [thioredoxin]-dithiol</text>
        <dbReference type="Rhea" id="RHEA:19993"/>
        <dbReference type="Rhea" id="RHEA-COMP:10698"/>
        <dbReference type="Rhea" id="RHEA-COMP:10700"/>
        <dbReference type="ChEBI" id="CHEBI:15377"/>
        <dbReference type="ChEBI" id="CHEBI:29950"/>
        <dbReference type="ChEBI" id="CHEBI:50058"/>
        <dbReference type="ChEBI" id="CHEBI:57844"/>
        <dbReference type="ChEBI" id="CHEBI:58772"/>
        <dbReference type="EC" id="1.8.4.11"/>
    </reaction>
</comment>
<proteinExistence type="inferred from homology"/>
<evidence type="ECO:0000256" key="4">
    <source>
        <dbReference type="HAMAP-Rule" id="MF_01401"/>
    </source>
</evidence>
<feature type="active site" evidence="4">
    <location>
        <position position="57"/>
    </location>
</feature>
<comment type="catalytic activity">
    <reaction evidence="2 4">
        <text>L-methionyl-[protein] + [thioredoxin]-disulfide + H2O = L-methionyl-(S)-S-oxide-[protein] + [thioredoxin]-dithiol</text>
        <dbReference type="Rhea" id="RHEA:14217"/>
        <dbReference type="Rhea" id="RHEA-COMP:10698"/>
        <dbReference type="Rhea" id="RHEA-COMP:10700"/>
        <dbReference type="Rhea" id="RHEA-COMP:12313"/>
        <dbReference type="Rhea" id="RHEA-COMP:12315"/>
        <dbReference type="ChEBI" id="CHEBI:15377"/>
        <dbReference type="ChEBI" id="CHEBI:16044"/>
        <dbReference type="ChEBI" id="CHEBI:29950"/>
        <dbReference type="ChEBI" id="CHEBI:44120"/>
        <dbReference type="ChEBI" id="CHEBI:50058"/>
        <dbReference type="EC" id="1.8.4.11"/>
    </reaction>
</comment>
<dbReference type="InterPro" id="IPR036509">
    <property type="entry name" value="Met_Sox_Rdtase_MsrA_sf"/>
</dbReference>
<evidence type="ECO:0000256" key="1">
    <source>
        <dbReference type="ARBA" id="ARBA00023002"/>
    </source>
</evidence>
<dbReference type="Proteomes" id="UP000186609">
    <property type="component" value="Chromosome"/>
</dbReference>
<dbReference type="KEGG" id="rhy:RD110_06205"/>
<reference evidence="6 7" key="1">
    <citation type="submission" date="2017-01" db="EMBL/GenBank/DDBJ databases">
        <authorList>
            <person name="Mah S.A."/>
            <person name="Swanson W.J."/>
            <person name="Moy G.W."/>
            <person name="Vacquier V.D."/>
        </authorList>
    </citation>
    <scope>NUCLEOTIDE SEQUENCE [LARGE SCALE GENOMIC DNA]</scope>
    <source>
        <strain evidence="6 7">DCY110</strain>
    </source>
</reference>
<organism evidence="6 7">
    <name type="scientific">Rhodoferax koreensis</name>
    <dbReference type="NCBI Taxonomy" id="1842727"/>
    <lineage>
        <taxon>Bacteria</taxon>
        <taxon>Pseudomonadati</taxon>
        <taxon>Pseudomonadota</taxon>
        <taxon>Betaproteobacteria</taxon>
        <taxon>Burkholderiales</taxon>
        <taxon>Comamonadaceae</taxon>
        <taxon>Rhodoferax</taxon>
    </lineage>
</organism>
<evidence type="ECO:0000256" key="3">
    <source>
        <dbReference type="ARBA" id="ARBA00048782"/>
    </source>
</evidence>
<evidence type="ECO:0000313" key="6">
    <source>
        <dbReference type="EMBL" id="APW40505.1"/>
    </source>
</evidence>
<evidence type="ECO:0000256" key="2">
    <source>
        <dbReference type="ARBA" id="ARBA00047806"/>
    </source>
</evidence>
<protein>
    <recommendedName>
        <fullName evidence="4">Peptide methionine sulfoxide reductase MsrA</fullName>
        <shortName evidence="4">Protein-methionine-S-oxide reductase</shortName>
        <ecNumber evidence="4">1.8.4.11</ecNumber>
    </recommendedName>
    <alternativeName>
        <fullName evidence="4">Peptide-methionine (S)-S-oxide reductase</fullName>
        <shortName evidence="4">Peptide Met(O) reductase</shortName>
    </alternativeName>
</protein>
<dbReference type="HAMAP" id="MF_01401">
    <property type="entry name" value="MsrA"/>
    <property type="match status" value="1"/>
</dbReference>
<dbReference type="GO" id="GO:0033744">
    <property type="term" value="F:L-methionine:thioredoxin-disulfide S-oxidoreductase activity"/>
    <property type="evidence" value="ECO:0007669"/>
    <property type="project" value="RHEA"/>
</dbReference>
<keyword evidence="7" id="KW-1185">Reference proteome</keyword>
<gene>
    <name evidence="4" type="primary">msrA</name>
    <name evidence="6" type="ORF">RD110_06205</name>
</gene>
<dbReference type="Gene3D" id="3.30.1060.10">
    <property type="entry name" value="Peptide methionine sulphoxide reductase MsrA"/>
    <property type="match status" value="1"/>
</dbReference>
<keyword evidence="1 4" id="KW-0560">Oxidoreductase</keyword>
<accession>A0A1P8K3B8</accession>
<dbReference type="SUPFAM" id="SSF55068">
    <property type="entry name" value="Peptide methionine sulfoxide reductase"/>
    <property type="match status" value="1"/>
</dbReference>
<dbReference type="InterPro" id="IPR002569">
    <property type="entry name" value="Met_Sox_Rdtase_MsrA_dom"/>
</dbReference>